<dbReference type="PANTHER" id="PTHR34415">
    <property type="entry name" value="INTEGRASE CATALYTIC DOMAIN-CONTAINING PROTEIN"/>
    <property type="match status" value="1"/>
</dbReference>
<organism evidence="1 2">
    <name type="scientific">Elysia marginata</name>
    <dbReference type="NCBI Taxonomy" id="1093978"/>
    <lineage>
        <taxon>Eukaryota</taxon>
        <taxon>Metazoa</taxon>
        <taxon>Spiralia</taxon>
        <taxon>Lophotrochozoa</taxon>
        <taxon>Mollusca</taxon>
        <taxon>Gastropoda</taxon>
        <taxon>Heterobranchia</taxon>
        <taxon>Euthyneura</taxon>
        <taxon>Panpulmonata</taxon>
        <taxon>Sacoglossa</taxon>
        <taxon>Placobranchoidea</taxon>
        <taxon>Plakobranchidae</taxon>
        <taxon>Elysia</taxon>
    </lineage>
</organism>
<reference evidence="1 2" key="1">
    <citation type="journal article" date="2021" name="Elife">
        <title>Chloroplast acquisition without the gene transfer in kleptoplastic sea slugs, Plakobranchus ocellatus.</title>
        <authorList>
            <person name="Maeda T."/>
            <person name="Takahashi S."/>
            <person name="Yoshida T."/>
            <person name="Shimamura S."/>
            <person name="Takaki Y."/>
            <person name="Nagai Y."/>
            <person name="Toyoda A."/>
            <person name="Suzuki Y."/>
            <person name="Arimoto A."/>
            <person name="Ishii H."/>
            <person name="Satoh N."/>
            <person name="Nishiyama T."/>
            <person name="Hasebe M."/>
            <person name="Maruyama T."/>
            <person name="Minagawa J."/>
            <person name="Obokata J."/>
            <person name="Shigenobu S."/>
        </authorList>
    </citation>
    <scope>NUCLEOTIDE SEQUENCE [LARGE SCALE GENOMIC DNA]</scope>
</reference>
<sequence length="135" mass="15610">MTGQHNEIHLHFMLPGHTKFAPDGCFRLLKKKFRTTHVSSLQEMAHCVFAYICRDTNLAQLVPDENNEVFAQCMTGLQHFRFNRERPGCCTVQVKIDGIKTEKIVLTCLPQQPAPTEISPQGLARERWEYLFQHI</sequence>
<keyword evidence="2" id="KW-1185">Reference proteome</keyword>
<name>A0AAV4I3T1_9GAST</name>
<dbReference type="AlphaFoldDB" id="A0AAV4I3T1"/>
<dbReference type="EMBL" id="BMAT01012991">
    <property type="protein sequence ID" value="GFS03336.1"/>
    <property type="molecule type" value="Genomic_DNA"/>
</dbReference>
<proteinExistence type="predicted"/>
<accession>A0AAV4I3T1</accession>
<evidence type="ECO:0000313" key="2">
    <source>
        <dbReference type="Proteomes" id="UP000762676"/>
    </source>
</evidence>
<gene>
    <name evidence="1" type="ORF">ElyMa_006467900</name>
</gene>
<dbReference type="PANTHER" id="PTHR34415:SF1">
    <property type="entry name" value="INTEGRASE CATALYTIC DOMAIN-CONTAINING PROTEIN"/>
    <property type="match status" value="1"/>
</dbReference>
<dbReference type="Proteomes" id="UP000762676">
    <property type="component" value="Unassembled WGS sequence"/>
</dbReference>
<comment type="caution">
    <text evidence="1">The sequence shown here is derived from an EMBL/GenBank/DDBJ whole genome shotgun (WGS) entry which is preliminary data.</text>
</comment>
<protein>
    <submittedName>
        <fullName evidence="1">Uncharacterized protein</fullName>
    </submittedName>
</protein>
<evidence type="ECO:0000313" key="1">
    <source>
        <dbReference type="EMBL" id="GFS03336.1"/>
    </source>
</evidence>